<protein>
    <submittedName>
        <fullName evidence="7">Uncharacterized protein</fullName>
    </submittedName>
</protein>
<dbReference type="GO" id="GO:0048870">
    <property type="term" value="P:cell motility"/>
    <property type="evidence" value="ECO:0007669"/>
    <property type="project" value="TreeGrafter"/>
</dbReference>
<dbReference type="GO" id="GO:0031209">
    <property type="term" value="C:SCAR complex"/>
    <property type="evidence" value="ECO:0007669"/>
    <property type="project" value="InterPro"/>
</dbReference>
<keyword evidence="4 6" id="KW-0175">Coiled coil</keyword>
<evidence type="ECO:0000256" key="3">
    <source>
        <dbReference type="ARBA" id="ARBA00022490"/>
    </source>
</evidence>
<dbReference type="AlphaFoldDB" id="A0A6B2LUK7"/>
<comment type="similarity">
    <text evidence="2">Belongs to the BRK1 family.</text>
</comment>
<organism evidence="7">
    <name type="scientific">Arcella intermedia</name>
    <dbReference type="NCBI Taxonomy" id="1963864"/>
    <lineage>
        <taxon>Eukaryota</taxon>
        <taxon>Amoebozoa</taxon>
        <taxon>Tubulinea</taxon>
        <taxon>Elardia</taxon>
        <taxon>Arcellinida</taxon>
        <taxon>Sphaerothecina</taxon>
        <taxon>Arcellidae</taxon>
        <taxon>Arcella</taxon>
    </lineage>
</organism>
<keyword evidence="5" id="KW-0206">Cytoskeleton</keyword>
<dbReference type="GO" id="GO:0008064">
    <property type="term" value="P:regulation of actin polymerization or depolymerization"/>
    <property type="evidence" value="ECO:0007669"/>
    <property type="project" value="TreeGrafter"/>
</dbReference>
<dbReference type="GO" id="GO:0044877">
    <property type="term" value="F:protein-containing complex binding"/>
    <property type="evidence" value="ECO:0007669"/>
    <property type="project" value="InterPro"/>
</dbReference>
<name>A0A6B2LUK7_9EUKA</name>
<proteinExistence type="inferred from homology"/>
<feature type="coiled-coil region" evidence="6">
    <location>
        <begin position="27"/>
        <end position="54"/>
    </location>
</feature>
<evidence type="ECO:0000256" key="1">
    <source>
        <dbReference type="ARBA" id="ARBA00004245"/>
    </source>
</evidence>
<accession>A0A6B2LUK7</accession>
<evidence type="ECO:0000313" key="7">
    <source>
        <dbReference type="EMBL" id="NDV40979.1"/>
    </source>
</evidence>
<keyword evidence="3" id="KW-0963">Cytoplasm</keyword>
<dbReference type="Gene3D" id="1.20.5.110">
    <property type="match status" value="1"/>
</dbReference>
<evidence type="ECO:0000256" key="5">
    <source>
        <dbReference type="ARBA" id="ARBA00023212"/>
    </source>
</evidence>
<dbReference type="GO" id="GO:0007015">
    <property type="term" value="P:actin filament organization"/>
    <property type="evidence" value="ECO:0007669"/>
    <property type="project" value="InterPro"/>
</dbReference>
<dbReference type="PANTHER" id="PTHR33668:SF1">
    <property type="entry name" value="PROTEIN BRICK1"/>
    <property type="match status" value="1"/>
</dbReference>
<dbReference type="InterPro" id="IPR033378">
    <property type="entry name" value="BRICK1"/>
</dbReference>
<evidence type="ECO:0000256" key="6">
    <source>
        <dbReference type="SAM" id="Coils"/>
    </source>
</evidence>
<reference evidence="7" key="1">
    <citation type="journal article" date="2020" name="J. Eukaryot. Microbiol.">
        <title>De novo Sequencing, Assembly and Annotation of the Transcriptome for the Free-Living Testate Amoeba Arcella intermedia.</title>
        <authorList>
            <person name="Ribeiro G.M."/>
            <person name="Porfirio-Sousa A.L."/>
            <person name="Maurer-Alcala X.X."/>
            <person name="Katz L.A."/>
            <person name="Lahr D.J.G."/>
        </authorList>
    </citation>
    <scope>NUCLEOTIDE SEQUENCE</scope>
</reference>
<sequence>MDWDSREWVSSITTDILRISSFLNKFESNVQASLAKINDKLVQLERQMDFLEARYLTVPLQEIENDNDNDNEDAELSN</sequence>
<dbReference type="PANTHER" id="PTHR33668">
    <property type="entry name" value="PROTEIN BRICK1"/>
    <property type="match status" value="1"/>
</dbReference>
<comment type="subcellular location">
    <subcellularLocation>
        <location evidence="1">Cytoplasm</location>
        <location evidence="1">Cytoskeleton</location>
    </subcellularLocation>
</comment>
<dbReference type="EMBL" id="GIBP01012010">
    <property type="protein sequence ID" value="NDV40979.1"/>
    <property type="molecule type" value="Transcribed_RNA"/>
</dbReference>
<evidence type="ECO:0000256" key="2">
    <source>
        <dbReference type="ARBA" id="ARBA00005620"/>
    </source>
</evidence>
<evidence type="ECO:0000256" key="4">
    <source>
        <dbReference type="ARBA" id="ARBA00023054"/>
    </source>
</evidence>
<dbReference type="GO" id="GO:0005856">
    <property type="term" value="C:cytoskeleton"/>
    <property type="evidence" value="ECO:0007669"/>
    <property type="project" value="UniProtKB-SubCell"/>
</dbReference>